<dbReference type="EMBL" id="CM001222">
    <property type="protein sequence ID" value="KEH27012.1"/>
    <property type="molecule type" value="Genomic_DNA"/>
</dbReference>
<feature type="region of interest" description="Disordered" evidence="1">
    <location>
        <begin position="28"/>
        <end position="51"/>
    </location>
</feature>
<dbReference type="Proteomes" id="UP000002051">
    <property type="component" value="Chromosome 6"/>
</dbReference>
<dbReference type="HOGENOM" id="CLU_2349991_0_0_1"/>
<organism evidence="2 4">
    <name type="scientific">Medicago truncatula</name>
    <name type="common">Barrel medic</name>
    <name type="synonym">Medicago tribuloides</name>
    <dbReference type="NCBI Taxonomy" id="3880"/>
    <lineage>
        <taxon>Eukaryota</taxon>
        <taxon>Viridiplantae</taxon>
        <taxon>Streptophyta</taxon>
        <taxon>Embryophyta</taxon>
        <taxon>Tracheophyta</taxon>
        <taxon>Spermatophyta</taxon>
        <taxon>Magnoliopsida</taxon>
        <taxon>eudicotyledons</taxon>
        <taxon>Gunneridae</taxon>
        <taxon>Pentapetalae</taxon>
        <taxon>rosids</taxon>
        <taxon>fabids</taxon>
        <taxon>Fabales</taxon>
        <taxon>Fabaceae</taxon>
        <taxon>Papilionoideae</taxon>
        <taxon>50 kb inversion clade</taxon>
        <taxon>NPAAA clade</taxon>
        <taxon>Hologalegina</taxon>
        <taxon>IRL clade</taxon>
        <taxon>Trifolieae</taxon>
        <taxon>Medicago</taxon>
    </lineage>
</organism>
<accession>A0A072UBM2</accession>
<name>A0A072UBM2_MEDTR</name>
<evidence type="ECO:0000313" key="3">
    <source>
        <dbReference type="EnsemblPlants" id="KEH27012"/>
    </source>
</evidence>
<protein>
    <submittedName>
        <fullName evidence="2 3">Uncharacterized protein</fullName>
    </submittedName>
</protein>
<proteinExistence type="predicted"/>
<dbReference type="EnsemblPlants" id="KEH27012">
    <property type="protein sequence ID" value="KEH27012"/>
    <property type="gene ID" value="MTR_6g083160"/>
</dbReference>
<sequence length="97" mass="10775">MGESEEDCNSDGKATTADPWLRVAELDDRSMAPCVDDDGRGEDLERGDRIGRTSTEVSLGSETRSLKVVRKVGALLNKWNLLWSNHSMEVHVCIEVK</sequence>
<keyword evidence="4" id="KW-1185">Reference proteome</keyword>
<evidence type="ECO:0000313" key="2">
    <source>
        <dbReference type="EMBL" id="KEH27012.1"/>
    </source>
</evidence>
<gene>
    <name evidence="2" type="ordered locus">MTR_6g083160</name>
</gene>
<feature type="compositionally biased region" description="Basic and acidic residues" evidence="1">
    <location>
        <begin position="37"/>
        <end position="51"/>
    </location>
</feature>
<reference evidence="2 4" key="2">
    <citation type="journal article" date="2014" name="BMC Genomics">
        <title>An improved genome release (version Mt4.0) for the model legume Medicago truncatula.</title>
        <authorList>
            <person name="Tang H."/>
            <person name="Krishnakumar V."/>
            <person name="Bidwell S."/>
            <person name="Rosen B."/>
            <person name="Chan A."/>
            <person name="Zhou S."/>
            <person name="Gentzbittel L."/>
            <person name="Childs K.L."/>
            <person name="Yandell M."/>
            <person name="Gundlach H."/>
            <person name="Mayer K.F."/>
            <person name="Schwartz D.C."/>
            <person name="Town C.D."/>
        </authorList>
    </citation>
    <scope>GENOME REANNOTATION</scope>
    <source>
        <strain evidence="2">A17</strain>
        <strain evidence="3 4">cv. Jemalong A17</strain>
    </source>
</reference>
<evidence type="ECO:0000313" key="4">
    <source>
        <dbReference type="Proteomes" id="UP000002051"/>
    </source>
</evidence>
<reference evidence="3" key="3">
    <citation type="submission" date="2015-04" db="UniProtKB">
        <authorList>
            <consortium name="EnsemblPlants"/>
        </authorList>
    </citation>
    <scope>IDENTIFICATION</scope>
    <source>
        <strain evidence="3">cv. Jemalong A17</strain>
    </source>
</reference>
<reference evidence="2 4" key="1">
    <citation type="journal article" date="2011" name="Nature">
        <title>The Medicago genome provides insight into the evolution of rhizobial symbioses.</title>
        <authorList>
            <person name="Young N.D."/>
            <person name="Debelle F."/>
            <person name="Oldroyd G.E."/>
            <person name="Geurts R."/>
            <person name="Cannon S.B."/>
            <person name="Udvardi M.K."/>
            <person name="Benedito V.A."/>
            <person name="Mayer K.F."/>
            <person name="Gouzy J."/>
            <person name="Schoof H."/>
            <person name="Van de Peer Y."/>
            <person name="Proost S."/>
            <person name="Cook D.R."/>
            <person name="Meyers B.C."/>
            <person name="Spannagl M."/>
            <person name="Cheung F."/>
            <person name="De Mita S."/>
            <person name="Krishnakumar V."/>
            <person name="Gundlach H."/>
            <person name="Zhou S."/>
            <person name="Mudge J."/>
            <person name="Bharti A.K."/>
            <person name="Murray J.D."/>
            <person name="Naoumkina M.A."/>
            <person name="Rosen B."/>
            <person name="Silverstein K.A."/>
            <person name="Tang H."/>
            <person name="Rombauts S."/>
            <person name="Zhao P.X."/>
            <person name="Zhou P."/>
            <person name="Barbe V."/>
            <person name="Bardou P."/>
            <person name="Bechner M."/>
            <person name="Bellec A."/>
            <person name="Berger A."/>
            <person name="Berges H."/>
            <person name="Bidwell S."/>
            <person name="Bisseling T."/>
            <person name="Choisne N."/>
            <person name="Couloux A."/>
            <person name="Denny R."/>
            <person name="Deshpande S."/>
            <person name="Dai X."/>
            <person name="Doyle J.J."/>
            <person name="Dudez A.M."/>
            <person name="Farmer A.D."/>
            <person name="Fouteau S."/>
            <person name="Franken C."/>
            <person name="Gibelin C."/>
            <person name="Gish J."/>
            <person name="Goldstein S."/>
            <person name="Gonzalez A.J."/>
            <person name="Green P.J."/>
            <person name="Hallab A."/>
            <person name="Hartog M."/>
            <person name="Hua A."/>
            <person name="Humphray S.J."/>
            <person name="Jeong D.H."/>
            <person name="Jing Y."/>
            <person name="Jocker A."/>
            <person name="Kenton S.M."/>
            <person name="Kim D.J."/>
            <person name="Klee K."/>
            <person name="Lai H."/>
            <person name="Lang C."/>
            <person name="Lin S."/>
            <person name="Macmil S.L."/>
            <person name="Magdelenat G."/>
            <person name="Matthews L."/>
            <person name="McCorrison J."/>
            <person name="Monaghan E.L."/>
            <person name="Mun J.H."/>
            <person name="Najar F.Z."/>
            <person name="Nicholson C."/>
            <person name="Noirot C."/>
            <person name="O'Bleness M."/>
            <person name="Paule C.R."/>
            <person name="Poulain J."/>
            <person name="Prion F."/>
            <person name="Qin B."/>
            <person name="Qu C."/>
            <person name="Retzel E.F."/>
            <person name="Riddle C."/>
            <person name="Sallet E."/>
            <person name="Samain S."/>
            <person name="Samson N."/>
            <person name="Sanders I."/>
            <person name="Saurat O."/>
            <person name="Scarpelli C."/>
            <person name="Schiex T."/>
            <person name="Segurens B."/>
            <person name="Severin A.J."/>
            <person name="Sherrier D.J."/>
            <person name="Shi R."/>
            <person name="Sims S."/>
            <person name="Singer S.R."/>
            <person name="Sinharoy S."/>
            <person name="Sterck L."/>
            <person name="Viollet A."/>
            <person name="Wang B.B."/>
            <person name="Wang K."/>
            <person name="Wang M."/>
            <person name="Wang X."/>
            <person name="Warfsmann J."/>
            <person name="Weissenbach J."/>
            <person name="White D.D."/>
            <person name="White J.D."/>
            <person name="Wiley G.B."/>
            <person name="Wincker P."/>
            <person name="Xing Y."/>
            <person name="Yang L."/>
            <person name="Yao Z."/>
            <person name="Ying F."/>
            <person name="Zhai J."/>
            <person name="Zhou L."/>
            <person name="Zuber A."/>
            <person name="Denarie J."/>
            <person name="Dixon R.A."/>
            <person name="May G.D."/>
            <person name="Schwartz D.C."/>
            <person name="Rogers J."/>
            <person name="Quetier F."/>
            <person name="Town C.D."/>
            <person name="Roe B.A."/>
        </authorList>
    </citation>
    <scope>NUCLEOTIDE SEQUENCE [LARGE SCALE GENOMIC DNA]</scope>
    <source>
        <strain evidence="2">A17</strain>
        <strain evidence="3 4">cv. Jemalong A17</strain>
    </source>
</reference>
<feature type="region of interest" description="Disordered" evidence="1">
    <location>
        <begin position="1"/>
        <end position="20"/>
    </location>
</feature>
<evidence type="ECO:0000256" key="1">
    <source>
        <dbReference type="SAM" id="MobiDB-lite"/>
    </source>
</evidence>
<dbReference type="AlphaFoldDB" id="A0A072UBM2"/>